<proteinExistence type="predicted"/>
<name>A0ABW9K2N6_9FLAO</name>
<keyword evidence="2" id="KW-1185">Reference proteome</keyword>
<dbReference type="Proteomes" id="UP001634154">
    <property type="component" value="Unassembled WGS sequence"/>
</dbReference>
<dbReference type="EMBL" id="JBJXVJ010000002">
    <property type="protein sequence ID" value="MFN1217518.1"/>
    <property type="molecule type" value="Genomic_DNA"/>
</dbReference>
<reference evidence="1 2" key="1">
    <citation type="submission" date="2024-12" db="EMBL/GenBank/DDBJ databases">
        <title>Draft genome sequence of Chryseobacterium kwangjuense AG447.</title>
        <authorList>
            <person name="Cheptsov V.S."/>
            <person name="Belov A."/>
            <person name="Zavarzina A.G."/>
        </authorList>
    </citation>
    <scope>NUCLEOTIDE SEQUENCE [LARGE SCALE GENOMIC DNA]</scope>
    <source>
        <strain evidence="1 2">AG447</strain>
    </source>
</reference>
<organism evidence="1 2">
    <name type="scientific">Chryseobacterium kwangjuense</name>
    <dbReference type="NCBI Taxonomy" id="267125"/>
    <lineage>
        <taxon>Bacteria</taxon>
        <taxon>Pseudomonadati</taxon>
        <taxon>Bacteroidota</taxon>
        <taxon>Flavobacteriia</taxon>
        <taxon>Flavobacteriales</taxon>
        <taxon>Weeksellaceae</taxon>
        <taxon>Chryseobacterium group</taxon>
        <taxon>Chryseobacterium</taxon>
    </lineage>
</organism>
<comment type="caution">
    <text evidence="1">The sequence shown here is derived from an EMBL/GenBank/DDBJ whole genome shotgun (WGS) entry which is preliminary data.</text>
</comment>
<evidence type="ECO:0008006" key="3">
    <source>
        <dbReference type="Google" id="ProtNLM"/>
    </source>
</evidence>
<evidence type="ECO:0000313" key="2">
    <source>
        <dbReference type="Proteomes" id="UP001634154"/>
    </source>
</evidence>
<sequence length="63" mass="6443">MKTKLHTLKQLSRRELLAISGSGIAVAGGGNGGTNNGGTNGNIVGYCRIHPCTPEELGISPQP</sequence>
<gene>
    <name evidence="1" type="ORF">ACKW6Q_11170</name>
</gene>
<accession>A0ABW9K2N6</accession>
<evidence type="ECO:0000313" key="1">
    <source>
        <dbReference type="EMBL" id="MFN1217518.1"/>
    </source>
</evidence>
<protein>
    <recommendedName>
        <fullName evidence="3">Bacteriocin</fullName>
    </recommendedName>
</protein>
<dbReference type="RefSeq" id="WP_409356733.1">
    <property type="nucleotide sequence ID" value="NZ_JBJXVJ010000002.1"/>
</dbReference>